<protein>
    <submittedName>
        <fullName evidence="1">Uncharacterized protein</fullName>
    </submittedName>
</protein>
<dbReference type="eggNOG" id="ENOG502Z7TM">
    <property type="taxonomic scope" value="Bacteria"/>
</dbReference>
<dbReference type="STRING" id="395495.Lcho_3613"/>
<dbReference type="InterPro" id="IPR038537">
    <property type="entry name" value="TatT_sf"/>
</dbReference>
<dbReference type="KEGG" id="lch:Lcho_3613"/>
<dbReference type="AlphaFoldDB" id="B1Y4X1"/>
<proteinExistence type="predicted"/>
<reference evidence="1 2" key="1">
    <citation type="submission" date="2008-03" db="EMBL/GenBank/DDBJ databases">
        <title>Complete sequence of Leptothrix cholodnii SP-6.</title>
        <authorList>
            <consortium name="US DOE Joint Genome Institute"/>
            <person name="Copeland A."/>
            <person name="Lucas S."/>
            <person name="Lapidus A."/>
            <person name="Glavina del Rio T."/>
            <person name="Dalin E."/>
            <person name="Tice H."/>
            <person name="Bruce D."/>
            <person name="Goodwin L."/>
            <person name="Pitluck S."/>
            <person name="Chertkov O."/>
            <person name="Brettin T."/>
            <person name="Detter J.C."/>
            <person name="Han C."/>
            <person name="Kuske C.R."/>
            <person name="Schmutz J."/>
            <person name="Larimer F."/>
            <person name="Land M."/>
            <person name="Hauser L."/>
            <person name="Kyrpides N."/>
            <person name="Lykidis A."/>
            <person name="Emerson D."/>
            <person name="Richardson P."/>
        </authorList>
    </citation>
    <scope>NUCLEOTIDE SEQUENCE [LARGE SCALE GENOMIC DNA]</scope>
    <source>
        <strain evidence="2">ATCC 51168 / LMG 8142 / SP-6</strain>
    </source>
</reference>
<evidence type="ECO:0000313" key="1">
    <source>
        <dbReference type="EMBL" id="ACB35867.1"/>
    </source>
</evidence>
<dbReference type="InterPro" id="IPR031823">
    <property type="entry name" value="TatT"/>
</dbReference>
<organism evidence="1 2">
    <name type="scientific">Leptothrix cholodnii (strain ATCC 51168 / LMG 8142 / SP-6)</name>
    <name type="common">Leptothrix discophora (strain SP-6)</name>
    <dbReference type="NCBI Taxonomy" id="395495"/>
    <lineage>
        <taxon>Bacteria</taxon>
        <taxon>Pseudomonadati</taxon>
        <taxon>Pseudomonadota</taxon>
        <taxon>Betaproteobacteria</taxon>
        <taxon>Burkholderiales</taxon>
        <taxon>Sphaerotilaceae</taxon>
        <taxon>Leptothrix</taxon>
    </lineage>
</organism>
<sequence>MRVIEHRRMVPLLVTRFLDPLPRVCARLGLLALLAMLCACSPRHLIVQGMADGLAGQGQVVEDDLQLAREAAAFHLKLSESVLRQTPGHLPLAESVAAGFTQYAYAFVAFDAERIEARDAKAAQKLRERAARLYRRAYRHAMAALSHRSPGFAQALASADASKWPRLADDEIGLAYWAAASWGGAISLSKDDPDAVADLPLAIRLATLAWQKAPDHGDGALASLMGSFEAARPGGSRQQAAAYFDRAIALGAGLRAGPFVAKAEGIALPAADRPAFEALLRQALAASAARRDLQNEVMRERAQWLLDSADDLF</sequence>
<keyword evidence="2" id="KW-1185">Reference proteome</keyword>
<dbReference type="EMBL" id="CP001013">
    <property type="protein sequence ID" value="ACB35867.1"/>
    <property type="molecule type" value="Genomic_DNA"/>
</dbReference>
<accession>B1Y4X1</accession>
<dbReference type="Proteomes" id="UP000001693">
    <property type="component" value="Chromosome"/>
</dbReference>
<name>B1Y4X1_LEPCP</name>
<dbReference type="Gene3D" id="1.25.40.920">
    <property type="entry name" value="TRAP transporter T-component"/>
    <property type="match status" value="1"/>
</dbReference>
<dbReference type="Pfam" id="PF16811">
    <property type="entry name" value="TAtT"/>
    <property type="match status" value="1"/>
</dbReference>
<evidence type="ECO:0000313" key="2">
    <source>
        <dbReference type="Proteomes" id="UP000001693"/>
    </source>
</evidence>
<gene>
    <name evidence="1" type="ordered locus">Lcho_3613</name>
</gene>
<dbReference type="HOGENOM" id="CLU_074357_0_0_4"/>